<dbReference type="AlphaFoldDB" id="A0A067F702"/>
<evidence type="ECO:0000259" key="4">
    <source>
        <dbReference type="Pfam" id="PF03152"/>
    </source>
</evidence>
<accession>A0A067F702</accession>
<organism evidence="6 7">
    <name type="scientific">Citrus sinensis</name>
    <name type="common">Sweet orange</name>
    <name type="synonym">Citrus aurantium var. sinensis</name>
    <dbReference type="NCBI Taxonomy" id="2711"/>
    <lineage>
        <taxon>Eukaryota</taxon>
        <taxon>Viridiplantae</taxon>
        <taxon>Streptophyta</taxon>
        <taxon>Embryophyta</taxon>
        <taxon>Tracheophyta</taxon>
        <taxon>Spermatophyta</taxon>
        <taxon>Magnoliopsida</taxon>
        <taxon>eudicotyledons</taxon>
        <taxon>Gunneridae</taxon>
        <taxon>Pentapetalae</taxon>
        <taxon>rosids</taxon>
        <taxon>malvids</taxon>
        <taxon>Sapindales</taxon>
        <taxon>Rutaceae</taxon>
        <taxon>Aurantioideae</taxon>
        <taxon>Citrus</taxon>
    </lineage>
</organism>
<evidence type="ECO:0000313" key="7">
    <source>
        <dbReference type="Proteomes" id="UP000027120"/>
    </source>
</evidence>
<name>A0A067F702_CITSI</name>
<dbReference type="GO" id="GO:0036503">
    <property type="term" value="P:ERAD pathway"/>
    <property type="evidence" value="ECO:0000318"/>
    <property type="project" value="GO_Central"/>
</dbReference>
<gene>
    <name evidence="6" type="ORF">CISIN_1g035839mg</name>
</gene>
<reference evidence="6 7" key="1">
    <citation type="submission" date="2014-04" db="EMBL/GenBank/DDBJ databases">
        <authorList>
            <consortium name="International Citrus Genome Consortium"/>
            <person name="Gmitter F."/>
            <person name="Chen C."/>
            <person name="Farmerie W."/>
            <person name="Harkins T."/>
            <person name="Desany B."/>
            <person name="Mohiuddin M."/>
            <person name="Kodira C."/>
            <person name="Borodovsky M."/>
            <person name="Lomsadze A."/>
            <person name="Burns P."/>
            <person name="Jenkins J."/>
            <person name="Prochnik S."/>
            <person name="Shu S."/>
            <person name="Chapman J."/>
            <person name="Pitluck S."/>
            <person name="Schmutz J."/>
            <person name="Rokhsar D."/>
        </authorList>
    </citation>
    <scope>NUCLEOTIDE SEQUENCE</scope>
</reference>
<dbReference type="PANTHER" id="PTHR12555">
    <property type="entry name" value="UBIQUITIN FUSION DEGRADATON PROTEIN 1"/>
    <property type="match status" value="1"/>
</dbReference>
<keyword evidence="2" id="KW-0833">Ubl conjugation pathway</keyword>
<feature type="domain" description="Ubiquitin fusion degradation protein UFD1 N-terminal subdomain 2" evidence="5">
    <location>
        <begin position="109"/>
        <end position="185"/>
    </location>
</feature>
<dbReference type="Gene3D" id="3.10.330.10">
    <property type="match status" value="1"/>
</dbReference>
<dbReference type="PaxDb" id="2711-XP_006482388.1"/>
<dbReference type="InterPro" id="IPR004854">
    <property type="entry name" value="Ufd1-like"/>
</dbReference>
<sequence length="238" mass="27268">MASNKRDEYYTCFEKHYHCYSLSHVAKPQHEPGDKIIMPQSAFDRLAHTEVGYPMMFELCNLSSGKTTHCGVVEFTADEGFIYLPNWMMDNMKLQEYELVRVTNVSLAKATYMKLQPHTKGFLDELSNPRAVLEAILRKFSCLTTGDTIMIMHNESKYYIDVLETKPSNAVSITETDCEVDFAPPLDYKEPDEKLVKRKVPFPSQVEEQSKQQPQAVKEEANNKFKAFTGKGKLLGFK</sequence>
<evidence type="ECO:0000256" key="3">
    <source>
        <dbReference type="SAM" id="MobiDB-lite"/>
    </source>
</evidence>
<dbReference type="Pfam" id="PF24842">
    <property type="entry name" value="UFD1_N2"/>
    <property type="match status" value="1"/>
</dbReference>
<comment type="similarity">
    <text evidence="1">Belongs to the UFD1 family.</text>
</comment>
<keyword evidence="7" id="KW-1185">Reference proteome</keyword>
<evidence type="ECO:0000313" key="6">
    <source>
        <dbReference type="EMBL" id="KDO63113.1"/>
    </source>
</evidence>
<dbReference type="GO" id="GO:0034098">
    <property type="term" value="C:VCP-NPL4-UFD1 AAA ATPase complex"/>
    <property type="evidence" value="ECO:0000318"/>
    <property type="project" value="GO_Central"/>
</dbReference>
<dbReference type="InterPro" id="IPR055417">
    <property type="entry name" value="UFD1_N1"/>
</dbReference>
<dbReference type="Gene3D" id="2.40.40.50">
    <property type="entry name" value="Ubiquitin fusion degradation protein UFD1, N-terminal domain"/>
    <property type="match status" value="1"/>
</dbReference>
<evidence type="ECO:0000256" key="2">
    <source>
        <dbReference type="ARBA" id="ARBA00022786"/>
    </source>
</evidence>
<dbReference type="PANTHER" id="PTHR12555:SF21">
    <property type="entry name" value="UBIQUITIN FUSION DEGRADATION PROTEIN 1 HOMOLOG"/>
    <property type="match status" value="1"/>
</dbReference>
<evidence type="ECO:0000256" key="1">
    <source>
        <dbReference type="ARBA" id="ARBA00006043"/>
    </source>
</evidence>
<dbReference type="EMBL" id="KK784914">
    <property type="protein sequence ID" value="KDO63113.1"/>
    <property type="molecule type" value="Genomic_DNA"/>
</dbReference>
<feature type="domain" description="Ubiquitin fusion degradation protein UFD1 N-terminal subdomain 1" evidence="4">
    <location>
        <begin position="13"/>
        <end position="107"/>
    </location>
</feature>
<dbReference type="Pfam" id="PF03152">
    <property type="entry name" value="UFD1_N1"/>
    <property type="match status" value="1"/>
</dbReference>
<dbReference type="InterPro" id="IPR042299">
    <property type="entry name" value="Ufd1-like_Nn"/>
</dbReference>
<dbReference type="GO" id="GO:0006511">
    <property type="term" value="P:ubiquitin-dependent protein catabolic process"/>
    <property type="evidence" value="ECO:0007669"/>
    <property type="project" value="InterPro"/>
</dbReference>
<protein>
    <submittedName>
        <fullName evidence="6">Uncharacterized protein</fullName>
    </submittedName>
</protein>
<dbReference type="GO" id="GO:0031593">
    <property type="term" value="F:polyubiquitin modification-dependent protein binding"/>
    <property type="evidence" value="ECO:0000318"/>
    <property type="project" value="GO_Central"/>
</dbReference>
<dbReference type="Proteomes" id="UP000027120">
    <property type="component" value="Unassembled WGS sequence"/>
</dbReference>
<dbReference type="STRING" id="2711.A0A067F702"/>
<dbReference type="SMR" id="A0A067F702"/>
<proteinExistence type="inferred from homology"/>
<feature type="region of interest" description="Disordered" evidence="3">
    <location>
        <begin position="200"/>
        <end position="219"/>
    </location>
</feature>
<dbReference type="eggNOG" id="KOG1816">
    <property type="taxonomic scope" value="Eukaryota"/>
</dbReference>
<dbReference type="InterPro" id="IPR055418">
    <property type="entry name" value="UFD1_N2"/>
</dbReference>
<evidence type="ECO:0000259" key="5">
    <source>
        <dbReference type="Pfam" id="PF24842"/>
    </source>
</evidence>